<reference evidence="1" key="1">
    <citation type="submission" date="2020-11" db="EMBL/GenBank/DDBJ databases">
        <authorList>
            <person name="Tran Van P."/>
        </authorList>
    </citation>
    <scope>NUCLEOTIDE SEQUENCE</scope>
</reference>
<dbReference type="CDD" id="cd00866">
    <property type="entry name" value="PEBP_euk"/>
    <property type="match status" value="1"/>
</dbReference>
<dbReference type="AlphaFoldDB" id="A0A7R9LP28"/>
<dbReference type="Pfam" id="PF01161">
    <property type="entry name" value="PBP"/>
    <property type="match status" value="1"/>
</dbReference>
<dbReference type="PANTHER" id="PTHR11362:SF82">
    <property type="entry name" value="PHOSPHATIDYLETHANOLAMINE-BINDING PROTEIN 4"/>
    <property type="match status" value="1"/>
</dbReference>
<dbReference type="Proteomes" id="UP000728032">
    <property type="component" value="Unassembled WGS sequence"/>
</dbReference>
<dbReference type="EMBL" id="OC916786">
    <property type="protein sequence ID" value="CAD7645247.1"/>
    <property type="molecule type" value="Genomic_DNA"/>
</dbReference>
<dbReference type="PANTHER" id="PTHR11362">
    <property type="entry name" value="PHOSPHATIDYLETHANOLAMINE-BINDING PROTEIN"/>
    <property type="match status" value="1"/>
</dbReference>
<evidence type="ECO:0008006" key="3">
    <source>
        <dbReference type="Google" id="ProtNLM"/>
    </source>
</evidence>
<dbReference type="InterPro" id="IPR035810">
    <property type="entry name" value="PEBP_euk"/>
</dbReference>
<keyword evidence="2" id="KW-1185">Reference proteome</keyword>
<dbReference type="EMBL" id="CAJPVJ010001961">
    <property type="protein sequence ID" value="CAG2165569.1"/>
    <property type="molecule type" value="Genomic_DNA"/>
</dbReference>
<accession>A0A7R9LP28</accession>
<protein>
    <recommendedName>
        <fullName evidence="3">Phosphatidylethanolamine-binding protein</fullName>
    </recommendedName>
</protein>
<name>A0A7R9LP28_9ACAR</name>
<dbReference type="OrthoDB" id="2506647at2759"/>
<dbReference type="InterPro" id="IPR036610">
    <property type="entry name" value="PEBP-like_sf"/>
</dbReference>
<organism evidence="1">
    <name type="scientific">Oppiella nova</name>
    <dbReference type="NCBI Taxonomy" id="334625"/>
    <lineage>
        <taxon>Eukaryota</taxon>
        <taxon>Metazoa</taxon>
        <taxon>Ecdysozoa</taxon>
        <taxon>Arthropoda</taxon>
        <taxon>Chelicerata</taxon>
        <taxon>Arachnida</taxon>
        <taxon>Acari</taxon>
        <taxon>Acariformes</taxon>
        <taxon>Sarcoptiformes</taxon>
        <taxon>Oribatida</taxon>
        <taxon>Brachypylina</taxon>
        <taxon>Oppioidea</taxon>
        <taxon>Oppiidae</taxon>
        <taxon>Oppiella</taxon>
    </lineage>
</organism>
<dbReference type="Gene3D" id="3.90.280.10">
    <property type="entry name" value="PEBP-like"/>
    <property type="match status" value="1"/>
</dbReference>
<proteinExistence type="predicted"/>
<dbReference type="SUPFAM" id="SSF49777">
    <property type="entry name" value="PEBP-like"/>
    <property type="match status" value="1"/>
</dbReference>
<gene>
    <name evidence="1" type="ORF">ONB1V03_LOCUS5108</name>
</gene>
<dbReference type="InterPro" id="IPR008914">
    <property type="entry name" value="PEBP"/>
</dbReference>
<sequence>MKQIVYVNYSPGNIAVMDGTDLTLTQVKSQPVVHWPVDSNAYYTLAMIDPDAPCRAFPIISQIKHWLVINIPGADVANGRTLAEYYTPAPPPGSGYHRYVFLVYKQPALINTTEPTVTSSSITGRLFFKIRDFARAHNLGEPVAVNYFKAKFEN</sequence>
<evidence type="ECO:0000313" key="1">
    <source>
        <dbReference type="EMBL" id="CAD7645247.1"/>
    </source>
</evidence>
<evidence type="ECO:0000313" key="2">
    <source>
        <dbReference type="Proteomes" id="UP000728032"/>
    </source>
</evidence>